<dbReference type="Proteomes" id="UP000077734">
    <property type="component" value="Unassembled WGS sequence"/>
</dbReference>
<dbReference type="AlphaFoldDB" id="A0AA91I422"/>
<sequence length="316" mass="34651">MIWNLLILSLPTENATLRMRAWRGLKSAGAAVLRDGVYLLPELADCRQTLDGIAADVNAAGGKALVLAIADAEHVDLKSYFDRSSDYAKLIEAAIAVRQQLNTDRVGDCLKQTRKLRKDYAQLAAIDFFPGLAQQQTDGTLKQLERAIAVALAPDEPHPADSEIARLPTADYQAKTWATRRRPWVDRLASAWLIRRFIDPQATFLWLESPAACPADVLGFDFDGARFSHVGDWVTFEVLLASFGLEQAALQRMATLVHFLDVGGVQPAEASGVESVLKGLRDSVTDDDRLLKLATAVFDGLYKVFQAPQVTVSADD</sequence>
<proteinExistence type="predicted"/>
<evidence type="ECO:0000259" key="2">
    <source>
        <dbReference type="Pfam" id="PF20229"/>
    </source>
</evidence>
<organism evidence="3 4">
    <name type="scientific">Methylomonas koyamae</name>
    <dbReference type="NCBI Taxonomy" id="702114"/>
    <lineage>
        <taxon>Bacteria</taxon>
        <taxon>Pseudomonadati</taxon>
        <taxon>Pseudomonadota</taxon>
        <taxon>Gammaproteobacteria</taxon>
        <taxon>Methylococcales</taxon>
        <taxon>Methylococcaceae</taxon>
        <taxon>Methylomonas</taxon>
    </lineage>
</organism>
<reference evidence="3 4" key="1">
    <citation type="submission" date="2016-03" db="EMBL/GenBank/DDBJ databases">
        <authorList>
            <person name="Heylen K."/>
            <person name="De Vos P."/>
            <person name="Vekeman B."/>
        </authorList>
    </citation>
    <scope>NUCLEOTIDE SEQUENCE [LARGE SCALE GENOMIC DNA]</scope>
    <source>
        <strain evidence="3 4">R-49807</strain>
    </source>
</reference>
<accession>A0AA91I422</accession>
<evidence type="ECO:0000259" key="1">
    <source>
        <dbReference type="Pfam" id="PF09828"/>
    </source>
</evidence>
<dbReference type="RefSeq" id="WP_082889581.1">
    <property type="nucleotide sequence ID" value="NZ_LUUL01000105.1"/>
</dbReference>
<evidence type="ECO:0000313" key="4">
    <source>
        <dbReference type="Proteomes" id="UP000077734"/>
    </source>
</evidence>
<gene>
    <name evidence="3" type="ORF">A1356_17705</name>
</gene>
<dbReference type="Pfam" id="PF20229">
    <property type="entry name" value="ChrB_N"/>
    <property type="match status" value="1"/>
</dbReference>
<dbReference type="InterPro" id="IPR018634">
    <property type="entry name" value="ChrB_C"/>
</dbReference>
<dbReference type="InterPro" id="IPR046858">
    <property type="entry name" value="ChrB_N"/>
</dbReference>
<feature type="domain" description="ChrB C-terminal" evidence="1">
    <location>
        <begin position="177"/>
        <end position="304"/>
    </location>
</feature>
<dbReference type="Pfam" id="PF09828">
    <property type="entry name" value="ChrB_C"/>
    <property type="match status" value="1"/>
</dbReference>
<protein>
    <submittedName>
        <fullName evidence="3">Chromate resistance protein</fullName>
    </submittedName>
</protein>
<keyword evidence="4" id="KW-1185">Reference proteome</keyword>
<dbReference type="EMBL" id="LUUL01000105">
    <property type="protein sequence ID" value="OAI23335.1"/>
    <property type="molecule type" value="Genomic_DNA"/>
</dbReference>
<feature type="domain" description="ChrB N-terminal" evidence="2">
    <location>
        <begin position="18"/>
        <end position="120"/>
    </location>
</feature>
<evidence type="ECO:0000313" key="3">
    <source>
        <dbReference type="EMBL" id="OAI23335.1"/>
    </source>
</evidence>
<comment type="caution">
    <text evidence="3">The sequence shown here is derived from an EMBL/GenBank/DDBJ whole genome shotgun (WGS) entry which is preliminary data.</text>
</comment>
<name>A0AA91I422_9GAMM</name>